<dbReference type="Gene3D" id="2.30.110.10">
    <property type="entry name" value="Electron Transport, Fmn-binding Protein, Chain A"/>
    <property type="match status" value="1"/>
</dbReference>
<gene>
    <name evidence="1" type="ORF">GCM10011309_27280</name>
</gene>
<dbReference type="Pfam" id="PF04299">
    <property type="entry name" value="FMN_bind_2"/>
    <property type="match status" value="1"/>
</dbReference>
<dbReference type="PIRSF" id="PIRSF010372">
    <property type="entry name" value="PaiB"/>
    <property type="match status" value="1"/>
</dbReference>
<dbReference type="Proteomes" id="UP000600865">
    <property type="component" value="Unassembled WGS sequence"/>
</dbReference>
<protein>
    <submittedName>
        <fullName evidence="1">Transcriptional regulator</fullName>
    </submittedName>
</protein>
<dbReference type="InterPro" id="IPR012349">
    <property type="entry name" value="Split_barrel_FMN-bd"/>
</dbReference>
<dbReference type="InterPro" id="IPR007396">
    <property type="entry name" value="TR_PAI2-type"/>
</dbReference>
<dbReference type="SUPFAM" id="SSF50475">
    <property type="entry name" value="FMN-binding split barrel"/>
    <property type="match status" value="1"/>
</dbReference>
<keyword evidence="2" id="KW-1185">Reference proteome</keyword>
<proteinExistence type="predicted"/>
<accession>A0A918NIG9</accession>
<dbReference type="RefSeq" id="WP_189587101.1">
    <property type="nucleotide sequence ID" value="NZ_BMYV01000003.1"/>
</dbReference>
<dbReference type="PANTHER" id="PTHR35802">
    <property type="entry name" value="PROTEASE SYNTHASE AND SPORULATION PROTEIN PAI 2"/>
    <property type="match status" value="1"/>
</dbReference>
<evidence type="ECO:0000313" key="2">
    <source>
        <dbReference type="Proteomes" id="UP000600865"/>
    </source>
</evidence>
<sequence length="198" mass="22353">MSYPPPHYVDNDTEYTNRIIDTYGFPLLTSSNVEGPLATHLPMVRDGEYLYGHIAANNPMAEFLGTSMVFLAAFHGPHDYISATLYDKPEKSVPTWDYTAVHVHGVTTVLNPEKSVDRMVELTEKYEGPDGWAMEDAASYASRLFPHIVYFEMRMDRVRGIRKLSQNKNAATQARIIKDLRAKGIDGLADEIDLIRKS</sequence>
<dbReference type="AlphaFoldDB" id="A0A918NIG9"/>
<dbReference type="EMBL" id="BMYV01000003">
    <property type="protein sequence ID" value="GGX75567.1"/>
    <property type="molecule type" value="Genomic_DNA"/>
</dbReference>
<reference evidence="1 2" key="1">
    <citation type="journal article" date="2014" name="Int. J. Syst. Evol. Microbiol.">
        <title>Complete genome sequence of Corynebacterium casei LMG S-19264T (=DSM 44701T), isolated from a smear-ripened cheese.</title>
        <authorList>
            <consortium name="US DOE Joint Genome Institute (JGI-PGF)"/>
            <person name="Walter F."/>
            <person name="Albersmeier A."/>
            <person name="Kalinowski J."/>
            <person name="Ruckert C."/>
        </authorList>
    </citation>
    <scope>NUCLEOTIDE SEQUENCE [LARGE SCALE GENOMIC DNA]</scope>
    <source>
        <strain evidence="1 2">KCTC 23968</strain>
    </source>
</reference>
<evidence type="ECO:0000313" key="1">
    <source>
        <dbReference type="EMBL" id="GGX75567.1"/>
    </source>
</evidence>
<comment type="caution">
    <text evidence="1">The sequence shown here is derived from an EMBL/GenBank/DDBJ whole genome shotgun (WGS) entry which is preliminary data.</text>
</comment>
<name>A0A918NIG9_9PROT</name>
<organism evidence="1 2">
    <name type="scientific">Litorimonas cladophorae</name>
    <dbReference type="NCBI Taxonomy" id="1220491"/>
    <lineage>
        <taxon>Bacteria</taxon>
        <taxon>Pseudomonadati</taxon>
        <taxon>Pseudomonadota</taxon>
        <taxon>Alphaproteobacteria</taxon>
        <taxon>Maricaulales</taxon>
        <taxon>Robiginitomaculaceae</taxon>
    </lineage>
</organism>
<dbReference type="PANTHER" id="PTHR35802:SF1">
    <property type="entry name" value="PROTEASE SYNTHASE AND SPORULATION PROTEIN PAI 2"/>
    <property type="match status" value="1"/>
</dbReference>